<keyword evidence="3 13" id="KW-0138">CF(0)</keyword>
<evidence type="ECO:0000256" key="15">
    <source>
        <dbReference type="SAM" id="Coils"/>
    </source>
</evidence>
<comment type="subcellular location">
    <subcellularLocation>
        <location evidence="13">Cell membrane</location>
        <topology evidence="13">Single-pass membrane protein</topology>
    </subcellularLocation>
    <subcellularLocation>
        <location evidence="12">Endomembrane system</location>
        <topology evidence="12">Single-pass membrane protein</topology>
    </subcellularLocation>
</comment>
<dbReference type="CDD" id="cd06503">
    <property type="entry name" value="ATP-synt_Fo_b"/>
    <property type="match status" value="1"/>
</dbReference>
<proteinExistence type="inferred from homology"/>
<evidence type="ECO:0000256" key="14">
    <source>
        <dbReference type="RuleBase" id="RU003848"/>
    </source>
</evidence>
<keyword evidence="2 13" id="KW-0813">Transport</keyword>
<dbReference type="PANTHER" id="PTHR33445:SF2">
    <property type="entry name" value="ATP SYNTHASE SUBUNIT B', CHLOROPLASTIC"/>
    <property type="match status" value="1"/>
</dbReference>
<evidence type="ECO:0000256" key="7">
    <source>
        <dbReference type="ARBA" id="ARBA00023065"/>
    </source>
</evidence>
<evidence type="ECO:0000256" key="10">
    <source>
        <dbReference type="ARBA" id="ARBA00025198"/>
    </source>
</evidence>
<gene>
    <name evidence="13" type="primary">atpF</name>
    <name evidence="16" type="ORF">ENO47_02845</name>
</gene>
<keyword evidence="9 13" id="KW-0066">ATP synthesis</keyword>
<comment type="subunit">
    <text evidence="13">F-type ATPases have 2 components, F(1) - the catalytic core - and F(0) - the membrane proton channel. F(1) has five subunits: alpha(3), beta(3), gamma(1), delta(1), epsilon(1). F(0) has three main subunits: a(1), b(2) and c(10-14). The alpha and beta chains form an alternating ring which encloses part of the gamma chain. F(1) is attached to F(0) by a central stalk formed by the gamma and epsilon chains, while a peripheral stalk is formed by the delta and b chains.</text>
</comment>
<organism evidence="16">
    <name type="scientific">Hydrogenobacter sp</name>
    <dbReference type="NCBI Taxonomy" id="2152829"/>
    <lineage>
        <taxon>Bacteria</taxon>
        <taxon>Pseudomonadati</taxon>
        <taxon>Aquificota</taxon>
        <taxon>Aquificia</taxon>
        <taxon>Aquificales</taxon>
        <taxon>Aquificaceae</taxon>
        <taxon>Hydrogenobacter</taxon>
    </lineage>
</organism>
<evidence type="ECO:0000256" key="9">
    <source>
        <dbReference type="ARBA" id="ARBA00023310"/>
    </source>
</evidence>
<keyword evidence="8 13" id="KW-0472">Membrane</keyword>
<name>A0A7C2VAD8_9AQUI</name>
<keyword evidence="6 13" id="KW-1133">Transmembrane helix</keyword>
<protein>
    <recommendedName>
        <fullName evidence="13">ATP synthase subunit b</fullName>
    </recommendedName>
    <alternativeName>
        <fullName evidence="13">ATP synthase F(0) sector subunit b</fullName>
    </alternativeName>
    <alternativeName>
        <fullName evidence="13">ATPase subunit I</fullName>
    </alternativeName>
    <alternativeName>
        <fullName evidence="13">F-type ATPase subunit b</fullName>
        <shortName evidence="13">F-ATPase subunit b</shortName>
    </alternativeName>
</protein>
<evidence type="ECO:0000256" key="5">
    <source>
        <dbReference type="ARBA" id="ARBA00022781"/>
    </source>
</evidence>
<feature type="transmembrane region" description="Helical" evidence="13">
    <location>
        <begin position="6"/>
        <end position="27"/>
    </location>
</feature>
<evidence type="ECO:0000256" key="13">
    <source>
        <dbReference type="HAMAP-Rule" id="MF_01398"/>
    </source>
</evidence>
<evidence type="ECO:0000256" key="11">
    <source>
        <dbReference type="ARBA" id="ARBA00025614"/>
    </source>
</evidence>
<reference evidence="16" key="1">
    <citation type="journal article" date="2020" name="mSystems">
        <title>Genome- and Community-Level Interaction Insights into Carbon Utilization and Element Cycling Functions of Hydrothermarchaeota in Hydrothermal Sediment.</title>
        <authorList>
            <person name="Zhou Z."/>
            <person name="Liu Y."/>
            <person name="Xu W."/>
            <person name="Pan J."/>
            <person name="Luo Z.H."/>
            <person name="Li M."/>
        </authorList>
    </citation>
    <scope>NUCLEOTIDE SEQUENCE [LARGE SCALE GENOMIC DNA]</scope>
    <source>
        <strain evidence="16">SpSt-132</strain>
    </source>
</reference>
<sequence>MDIQQAMYPNITLIIQAVLFLVFVALVRSILVNPYSQVIEERDSVAQKNTEEALKLREEAQRYIEEAQAIVEKGRVESNQILDNARREAERFKAELIAKVEEETQREIAKAVEEIRRNLEEEKKKLEERIKEVAELISKKVLEEAA</sequence>
<dbReference type="GO" id="GO:0045259">
    <property type="term" value="C:proton-transporting ATP synthase complex"/>
    <property type="evidence" value="ECO:0007669"/>
    <property type="project" value="UniProtKB-KW"/>
</dbReference>
<dbReference type="GO" id="GO:0046933">
    <property type="term" value="F:proton-transporting ATP synthase activity, rotational mechanism"/>
    <property type="evidence" value="ECO:0007669"/>
    <property type="project" value="UniProtKB-UniRule"/>
</dbReference>
<dbReference type="InterPro" id="IPR002146">
    <property type="entry name" value="ATP_synth_b/b'su_bac/chlpt"/>
</dbReference>
<accession>A0A7C2VAD8</accession>
<dbReference type="AlphaFoldDB" id="A0A7C2VAD8"/>
<evidence type="ECO:0000256" key="4">
    <source>
        <dbReference type="ARBA" id="ARBA00022692"/>
    </source>
</evidence>
<dbReference type="EMBL" id="DSFP01000030">
    <property type="protein sequence ID" value="HEW45597.1"/>
    <property type="molecule type" value="Genomic_DNA"/>
</dbReference>
<comment type="function">
    <text evidence="10 13">F(1)F(0) ATP synthase produces ATP from ADP in the presence of a proton or sodium gradient. F-type ATPases consist of two structural domains, F(1) containing the extramembraneous catalytic core and F(0) containing the membrane proton channel, linked together by a central stalk and a peripheral stalk. During catalysis, ATP synthesis in the catalytic domain of F(1) is coupled via a rotary mechanism of the central stalk subunits to proton translocation.</text>
</comment>
<keyword evidence="5 13" id="KW-0375">Hydrogen ion transport</keyword>
<evidence type="ECO:0000256" key="12">
    <source>
        <dbReference type="ARBA" id="ARBA00037847"/>
    </source>
</evidence>
<dbReference type="HAMAP" id="MF_01398">
    <property type="entry name" value="ATP_synth_b_bprime"/>
    <property type="match status" value="1"/>
</dbReference>
<keyword evidence="13" id="KW-1003">Cell membrane</keyword>
<evidence type="ECO:0000256" key="6">
    <source>
        <dbReference type="ARBA" id="ARBA00022989"/>
    </source>
</evidence>
<comment type="function">
    <text evidence="11">Component of the F(0) channel, it forms part of the peripheral stalk, linking F(1) to F(0). The b'-subunit is a diverged and duplicated form of b found in plants and photosynthetic bacteria.</text>
</comment>
<comment type="caution">
    <text evidence="16">The sequence shown here is derived from an EMBL/GenBank/DDBJ whole genome shotgun (WGS) entry which is preliminary data.</text>
</comment>
<dbReference type="GO" id="GO:0005886">
    <property type="term" value="C:plasma membrane"/>
    <property type="evidence" value="ECO:0007669"/>
    <property type="project" value="UniProtKB-SubCell"/>
</dbReference>
<feature type="coiled-coil region" evidence="15">
    <location>
        <begin position="46"/>
        <end position="143"/>
    </location>
</feature>
<keyword evidence="7 13" id="KW-0406">Ion transport</keyword>
<dbReference type="GO" id="GO:0012505">
    <property type="term" value="C:endomembrane system"/>
    <property type="evidence" value="ECO:0007669"/>
    <property type="project" value="UniProtKB-SubCell"/>
</dbReference>
<dbReference type="InterPro" id="IPR050059">
    <property type="entry name" value="ATP_synthase_B_chain"/>
</dbReference>
<evidence type="ECO:0000256" key="8">
    <source>
        <dbReference type="ARBA" id="ARBA00023136"/>
    </source>
</evidence>
<dbReference type="Pfam" id="PF00430">
    <property type="entry name" value="ATP-synt_B"/>
    <property type="match status" value="1"/>
</dbReference>
<evidence type="ECO:0000256" key="3">
    <source>
        <dbReference type="ARBA" id="ARBA00022547"/>
    </source>
</evidence>
<dbReference type="GO" id="GO:0046961">
    <property type="term" value="F:proton-transporting ATPase activity, rotational mechanism"/>
    <property type="evidence" value="ECO:0007669"/>
    <property type="project" value="TreeGrafter"/>
</dbReference>
<keyword evidence="4 13" id="KW-0812">Transmembrane</keyword>
<comment type="similarity">
    <text evidence="1 13 14">Belongs to the ATPase B chain family.</text>
</comment>
<evidence type="ECO:0000256" key="1">
    <source>
        <dbReference type="ARBA" id="ARBA00005513"/>
    </source>
</evidence>
<dbReference type="PANTHER" id="PTHR33445">
    <property type="entry name" value="ATP SYNTHASE SUBUNIT B', CHLOROPLASTIC"/>
    <property type="match status" value="1"/>
</dbReference>
<evidence type="ECO:0000313" key="16">
    <source>
        <dbReference type="EMBL" id="HEW45597.1"/>
    </source>
</evidence>
<keyword evidence="15" id="KW-0175">Coiled coil</keyword>
<evidence type="ECO:0000256" key="2">
    <source>
        <dbReference type="ARBA" id="ARBA00022448"/>
    </source>
</evidence>